<sequence>MKTSAPFLPYLVDSFETTKRRTTAAPERVLLLHFEVLNLWIERLGCSTACLTGKAFSSNTGCGLLFLPFPDKMYDDQDRVPPAFSLLLVGTH</sequence>
<accession>A0A8T0YZR8</accession>
<dbReference type="AlphaFoldDB" id="A0A8T0YZR8"/>
<dbReference type="EMBL" id="RCMI01000404">
    <property type="protein sequence ID" value="KAG2912748.1"/>
    <property type="molecule type" value="Genomic_DNA"/>
</dbReference>
<protein>
    <submittedName>
        <fullName evidence="1">Uncharacterized protein</fullName>
    </submittedName>
</protein>
<reference evidence="1" key="1">
    <citation type="submission" date="2018-10" db="EMBL/GenBank/DDBJ databases">
        <title>Effector identification in a new, highly contiguous assembly of the strawberry crown rot pathogen Phytophthora cactorum.</title>
        <authorList>
            <person name="Armitage A.D."/>
            <person name="Nellist C.F."/>
            <person name="Bates H."/>
            <person name="Vickerstaff R.J."/>
            <person name="Harrison R.J."/>
        </authorList>
    </citation>
    <scope>NUCLEOTIDE SEQUENCE</scope>
    <source>
        <strain evidence="1">15-7</strain>
        <strain evidence="2">4032</strain>
    </source>
</reference>
<evidence type="ECO:0000313" key="2">
    <source>
        <dbReference type="EMBL" id="KAG2912748.1"/>
    </source>
</evidence>
<proteinExistence type="predicted"/>
<dbReference type="EMBL" id="RCMG01000390">
    <property type="protein sequence ID" value="KAG2855159.1"/>
    <property type="molecule type" value="Genomic_DNA"/>
</dbReference>
<comment type="caution">
    <text evidence="1">The sequence shown here is derived from an EMBL/GenBank/DDBJ whole genome shotgun (WGS) entry which is preliminary data.</text>
</comment>
<evidence type="ECO:0000313" key="1">
    <source>
        <dbReference type="EMBL" id="KAG2855159.1"/>
    </source>
</evidence>
<evidence type="ECO:0000313" key="3">
    <source>
        <dbReference type="Proteomes" id="UP000735874"/>
    </source>
</evidence>
<name>A0A8T0YZR8_9STRA</name>
<gene>
    <name evidence="1" type="ORF">PC113_g12685</name>
    <name evidence="2" type="ORF">PC115_g12236</name>
</gene>
<organism evidence="1 3">
    <name type="scientific">Phytophthora cactorum</name>
    <dbReference type="NCBI Taxonomy" id="29920"/>
    <lineage>
        <taxon>Eukaryota</taxon>
        <taxon>Sar</taxon>
        <taxon>Stramenopiles</taxon>
        <taxon>Oomycota</taxon>
        <taxon>Peronosporomycetes</taxon>
        <taxon>Peronosporales</taxon>
        <taxon>Peronosporaceae</taxon>
        <taxon>Phytophthora</taxon>
    </lineage>
</organism>
<dbReference type="Proteomes" id="UP000735874">
    <property type="component" value="Unassembled WGS sequence"/>
</dbReference>
<dbReference type="Proteomes" id="UP000774804">
    <property type="component" value="Unassembled WGS sequence"/>
</dbReference>